<keyword evidence="1" id="KW-1133">Transmembrane helix</keyword>
<accession>A0ABV8VP11</accession>
<evidence type="ECO:0000313" key="2">
    <source>
        <dbReference type="EMBL" id="MFC4376338.1"/>
    </source>
</evidence>
<sequence length="97" mass="10643">MTDNLVATSPATATLPRLTRRQGRCDPIVQHSRSTHPSACPTRSNYWIQVWLSRYVSAQYAYTGGNGLQRLIQAGSSLIGRIMVAVMLLTLAVITIV</sequence>
<feature type="transmembrane region" description="Helical" evidence="1">
    <location>
        <begin position="78"/>
        <end position="96"/>
    </location>
</feature>
<proteinExistence type="predicted"/>
<organism evidence="2 3">
    <name type="scientific">Nocardia halotolerans</name>
    <dbReference type="NCBI Taxonomy" id="1755878"/>
    <lineage>
        <taxon>Bacteria</taxon>
        <taxon>Bacillati</taxon>
        <taxon>Actinomycetota</taxon>
        <taxon>Actinomycetes</taxon>
        <taxon>Mycobacteriales</taxon>
        <taxon>Nocardiaceae</taxon>
        <taxon>Nocardia</taxon>
    </lineage>
</organism>
<keyword evidence="1" id="KW-0812">Transmembrane</keyword>
<protein>
    <submittedName>
        <fullName evidence="2">Uncharacterized protein</fullName>
    </submittedName>
</protein>
<keyword evidence="1" id="KW-0472">Membrane</keyword>
<gene>
    <name evidence="2" type="ORF">ACFO5K_19765</name>
</gene>
<evidence type="ECO:0000256" key="1">
    <source>
        <dbReference type="SAM" id="Phobius"/>
    </source>
</evidence>
<evidence type="ECO:0000313" key="3">
    <source>
        <dbReference type="Proteomes" id="UP001595844"/>
    </source>
</evidence>
<comment type="caution">
    <text evidence="2">The sequence shown here is derived from an EMBL/GenBank/DDBJ whole genome shotgun (WGS) entry which is preliminary data.</text>
</comment>
<dbReference type="Proteomes" id="UP001595844">
    <property type="component" value="Unassembled WGS sequence"/>
</dbReference>
<name>A0ABV8VP11_9NOCA</name>
<keyword evidence="3" id="KW-1185">Reference proteome</keyword>
<dbReference type="RefSeq" id="WP_378564896.1">
    <property type="nucleotide sequence ID" value="NZ_JBHSDL010000025.1"/>
</dbReference>
<reference evidence="3" key="1">
    <citation type="journal article" date="2019" name="Int. J. Syst. Evol. Microbiol.">
        <title>The Global Catalogue of Microorganisms (GCM) 10K type strain sequencing project: providing services to taxonomists for standard genome sequencing and annotation.</title>
        <authorList>
            <consortium name="The Broad Institute Genomics Platform"/>
            <consortium name="The Broad Institute Genome Sequencing Center for Infectious Disease"/>
            <person name="Wu L."/>
            <person name="Ma J."/>
        </authorList>
    </citation>
    <scope>NUCLEOTIDE SEQUENCE [LARGE SCALE GENOMIC DNA]</scope>
    <source>
        <strain evidence="3">IBRC-M 10490</strain>
    </source>
</reference>
<dbReference type="EMBL" id="JBHSDL010000025">
    <property type="protein sequence ID" value="MFC4376338.1"/>
    <property type="molecule type" value="Genomic_DNA"/>
</dbReference>